<evidence type="ECO:0000259" key="1">
    <source>
        <dbReference type="Pfam" id="PF00117"/>
    </source>
</evidence>
<dbReference type="PROSITE" id="PS51273">
    <property type="entry name" value="GATASE_TYPE_1"/>
    <property type="match status" value="1"/>
</dbReference>
<name>A0ABS8Y060_9BURK</name>
<accession>A0ABS8Y060</accession>
<reference evidence="2 3" key="1">
    <citation type="submission" date="2021-12" db="EMBL/GenBank/DDBJ databases">
        <title>Genome seq of P8.</title>
        <authorList>
            <person name="Seo T."/>
        </authorList>
    </citation>
    <scope>NUCLEOTIDE SEQUENCE [LARGE SCALE GENOMIC DNA]</scope>
    <source>
        <strain evidence="2 3">P8</strain>
    </source>
</reference>
<evidence type="ECO:0000313" key="2">
    <source>
        <dbReference type="EMBL" id="MCE4555060.1"/>
    </source>
</evidence>
<dbReference type="EMBL" id="JAJTWU010000004">
    <property type="protein sequence ID" value="MCE4555060.1"/>
    <property type="molecule type" value="Genomic_DNA"/>
</dbReference>
<dbReference type="InterPro" id="IPR017926">
    <property type="entry name" value="GATASE"/>
</dbReference>
<dbReference type="InterPro" id="IPR029062">
    <property type="entry name" value="Class_I_gatase-like"/>
</dbReference>
<dbReference type="InterPro" id="IPR044992">
    <property type="entry name" value="ChyE-like"/>
</dbReference>
<keyword evidence="2" id="KW-0315">Glutamine amidotransferase</keyword>
<dbReference type="Proteomes" id="UP001200741">
    <property type="component" value="Unassembled WGS sequence"/>
</dbReference>
<dbReference type="PANTHER" id="PTHR42695">
    <property type="entry name" value="GLUTAMINE AMIDOTRANSFERASE YLR126C-RELATED"/>
    <property type="match status" value="1"/>
</dbReference>
<dbReference type="SUPFAM" id="SSF52317">
    <property type="entry name" value="Class I glutamine amidotransferase-like"/>
    <property type="match status" value="1"/>
</dbReference>
<dbReference type="RefSeq" id="WP_233372082.1">
    <property type="nucleotide sequence ID" value="NZ_JAJTWU010000004.1"/>
</dbReference>
<protein>
    <submittedName>
        <fullName evidence="2">Type 1 glutamine amidotransferase</fullName>
    </submittedName>
</protein>
<feature type="domain" description="Glutamine amidotransferase" evidence="1">
    <location>
        <begin position="18"/>
        <end position="115"/>
    </location>
</feature>
<organism evidence="2 3">
    <name type="scientific">Pelomonas cellulosilytica</name>
    <dbReference type="NCBI Taxonomy" id="2906762"/>
    <lineage>
        <taxon>Bacteria</taxon>
        <taxon>Pseudomonadati</taxon>
        <taxon>Pseudomonadota</taxon>
        <taxon>Betaproteobacteria</taxon>
        <taxon>Burkholderiales</taxon>
        <taxon>Sphaerotilaceae</taxon>
        <taxon>Roseateles</taxon>
    </lineage>
</organism>
<keyword evidence="3" id="KW-1185">Reference proteome</keyword>
<proteinExistence type="predicted"/>
<comment type="caution">
    <text evidence="2">The sequence shown here is derived from an EMBL/GenBank/DDBJ whole genome shotgun (WGS) entry which is preliminary data.</text>
</comment>
<dbReference type="CDD" id="cd01741">
    <property type="entry name" value="GATase1_1"/>
    <property type="match status" value="1"/>
</dbReference>
<evidence type="ECO:0000313" key="3">
    <source>
        <dbReference type="Proteomes" id="UP001200741"/>
    </source>
</evidence>
<dbReference type="Gene3D" id="3.40.50.880">
    <property type="match status" value="1"/>
</dbReference>
<dbReference type="Pfam" id="PF00117">
    <property type="entry name" value="GATase"/>
    <property type="match status" value="1"/>
</dbReference>
<dbReference type="PANTHER" id="PTHR42695:SF5">
    <property type="entry name" value="GLUTAMINE AMIDOTRANSFERASE YLR126C-RELATED"/>
    <property type="match status" value="1"/>
</dbReference>
<sequence length="226" mass="25357">MRPVLILQHDSTQRPGQLLDHLTQAGIDTRIVMPDHGDFVPHQASDFSGIVLLGSNRSVNEPVGWIQAELNLVRRALEADVPMLGHCFGGQMLARAMGARVERTGFANIGWSRLQVTPAGRPLMRAQEITAFNWHYETFQIPARARRLLYGQHCLNKVDDGIVRDWCSQSAAELARAHGPAVQPPALILKELPQRVTELRRIAKLVYSEWTSRLQGPGWRAAVNWH</sequence>
<gene>
    <name evidence="2" type="ORF">LXT13_11575</name>
</gene>